<gene>
    <name evidence="3" type="primary">Bbs2_1</name>
    <name evidence="3" type="ORF">GTO96_0022529</name>
</gene>
<dbReference type="GO" id="GO:0016020">
    <property type="term" value="C:membrane"/>
    <property type="evidence" value="ECO:0007669"/>
    <property type="project" value="TreeGrafter"/>
</dbReference>
<sequence length="84" mass="9489">MKKRYSELYDLNKDLINGYKIRANNHTELLNCLRAVNQAIQRAGRLRVGKPKNQVITACRDAIKNNNVNALFKIMRAGTASSSL</sequence>
<feature type="non-terminal residue" evidence="3">
    <location>
        <position position="1"/>
    </location>
</feature>
<dbReference type="AlphaFoldDB" id="A0A8X8BXT3"/>
<dbReference type="InterPro" id="IPR016616">
    <property type="entry name" value="Bardet-Biedl_syndrome_2_prot"/>
</dbReference>
<reference evidence="3 4" key="1">
    <citation type="journal article" date="2021" name="Cell">
        <title>Tracing the genetic footprints of vertebrate landing in non-teleost ray-finned fishes.</title>
        <authorList>
            <person name="Bi X."/>
            <person name="Wang K."/>
            <person name="Yang L."/>
            <person name="Pan H."/>
            <person name="Jiang H."/>
            <person name="Wei Q."/>
            <person name="Fang M."/>
            <person name="Yu H."/>
            <person name="Zhu C."/>
            <person name="Cai Y."/>
            <person name="He Y."/>
            <person name="Gan X."/>
            <person name="Zeng H."/>
            <person name="Yu D."/>
            <person name="Zhu Y."/>
            <person name="Jiang H."/>
            <person name="Qiu Q."/>
            <person name="Yang H."/>
            <person name="Zhang Y.E."/>
            <person name="Wang W."/>
            <person name="Zhu M."/>
            <person name="He S."/>
            <person name="Zhang G."/>
        </authorList>
    </citation>
    <scope>NUCLEOTIDE SEQUENCE [LARGE SCALE GENOMIC DNA]</scope>
    <source>
        <strain evidence="3">Bchr_013</strain>
    </source>
</reference>
<feature type="domain" description="BBS2 hairpin" evidence="2">
    <location>
        <begin position="1"/>
        <end position="45"/>
    </location>
</feature>
<comment type="caution">
    <text evidence="3">The sequence shown here is derived from an EMBL/GenBank/DDBJ whole genome shotgun (WGS) entry which is preliminary data.</text>
</comment>
<dbReference type="EMBL" id="JAATIS010000147">
    <property type="protein sequence ID" value="KAG2470052.1"/>
    <property type="molecule type" value="Genomic_DNA"/>
</dbReference>
<feature type="domain" description="BBS2 C-terminal helix bundle" evidence="1">
    <location>
        <begin position="50"/>
        <end position="76"/>
    </location>
</feature>
<dbReference type="GO" id="GO:1905515">
    <property type="term" value="P:non-motile cilium assembly"/>
    <property type="evidence" value="ECO:0007669"/>
    <property type="project" value="InterPro"/>
</dbReference>
<proteinExistence type="predicted"/>
<evidence type="ECO:0000259" key="2">
    <source>
        <dbReference type="Pfam" id="PF23353"/>
    </source>
</evidence>
<dbReference type="Pfam" id="PF23351">
    <property type="entry name" value="BBS2_CtH"/>
    <property type="match status" value="1"/>
</dbReference>
<dbReference type="PANTHER" id="PTHR32465:SF0">
    <property type="entry name" value="BARDET-BIEDL SYNDROME 2 PROTEIN"/>
    <property type="match status" value="1"/>
</dbReference>
<evidence type="ECO:0000313" key="4">
    <source>
        <dbReference type="Proteomes" id="UP000886611"/>
    </source>
</evidence>
<dbReference type="InterPro" id="IPR055380">
    <property type="entry name" value="BBS2_hp_dom"/>
</dbReference>
<dbReference type="GO" id="GO:0034464">
    <property type="term" value="C:BBSome"/>
    <property type="evidence" value="ECO:0007669"/>
    <property type="project" value="InterPro"/>
</dbReference>
<evidence type="ECO:0000313" key="3">
    <source>
        <dbReference type="EMBL" id="KAG2470052.1"/>
    </source>
</evidence>
<organism evidence="3 4">
    <name type="scientific">Polypterus senegalus</name>
    <name type="common">Senegal bichir</name>
    <dbReference type="NCBI Taxonomy" id="55291"/>
    <lineage>
        <taxon>Eukaryota</taxon>
        <taxon>Metazoa</taxon>
        <taxon>Chordata</taxon>
        <taxon>Craniata</taxon>
        <taxon>Vertebrata</taxon>
        <taxon>Euteleostomi</taxon>
        <taxon>Actinopterygii</taxon>
        <taxon>Polypteriformes</taxon>
        <taxon>Polypteridae</taxon>
        <taxon>Polypterus</taxon>
    </lineage>
</organism>
<dbReference type="InterPro" id="IPR055381">
    <property type="entry name" value="BBS2_CtH_dom"/>
</dbReference>
<protein>
    <submittedName>
        <fullName evidence="3">BBS2 protein</fullName>
    </submittedName>
</protein>
<evidence type="ECO:0000259" key="1">
    <source>
        <dbReference type="Pfam" id="PF23351"/>
    </source>
</evidence>
<accession>A0A8X8BXT3</accession>
<dbReference type="GO" id="GO:0043005">
    <property type="term" value="C:neuron projection"/>
    <property type="evidence" value="ECO:0007669"/>
    <property type="project" value="TreeGrafter"/>
</dbReference>
<dbReference type="Proteomes" id="UP000886611">
    <property type="component" value="Unassembled WGS sequence"/>
</dbReference>
<feature type="non-terminal residue" evidence="3">
    <location>
        <position position="84"/>
    </location>
</feature>
<keyword evidence="4" id="KW-1185">Reference proteome</keyword>
<name>A0A8X8BXT3_POLSE</name>
<dbReference type="GO" id="GO:0036064">
    <property type="term" value="C:ciliary basal body"/>
    <property type="evidence" value="ECO:0007669"/>
    <property type="project" value="TreeGrafter"/>
</dbReference>
<dbReference type="PANTHER" id="PTHR32465">
    <property type="entry name" value="BARDET-BIEDL SYNDROME 2 PROTEIN"/>
    <property type="match status" value="1"/>
</dbReference>
<dbReference type="Pfam" id="PF23353">
    <property type="entry name" value="BBS2_hp"/>
    <property type="match status" value="1"/>
</dbReference>
<dbReference type="GO" id="GO:0031514">
    <property type="term" value="C:motile cilium"/>
    <property type="evidence" value="ECO:0007669"/>
    <property type="project" value="TreeGrafter"/>
</dbReference>